<evidence type="ECO:0000313" key="1">
    <source>
        <dbReference type="EMBL" id="JAH42059.1"/>
    </source>
</evidence>
<reference evidence="1" key="2">
    <citation type="journal article" date="2015" name="Fish Shellfish Immunol.">
        <title>Early steps in the European eel (Anguilla anguilla)-Vibrio vulnificus interaction in the gills: Role of the RtxA13 toxin.</title>
        <authorList>
            <person name="Callol A."/>
            <person name="Pajuelo D."/>
            <person name="Ebbesson L."/>
            <person name="Teles M."/>
            <person name="MacKenzie S."/>
            <person name="Amaro C."/>
        </authorList>
    </citation>
    <scope>NUCLEOTIDE SEQUENCE</scope>
</reference>
<name>A0A0E9SKZ6_ANGAN</name>
<accession>A0A0E9SKZ6</accession>
<reference evidence="1" key="1">
    <citation type="submission" date="2014-11" db="EMBL/GenBank/DDBJ databases">
        <authorList>
            <person name="Amaro Gonzalez C."/>
        </authorList>
    </citation>
    <scope>NUCLEOTIDE SEQUENCE</scope>
</reference>
<sequence>MLPIQNTKSIVLFLKMKRTLR</sequence>
<protein>
    <submittedName>
        <fullName evidence="1">Uncharacterized protein</fullName>
    </submittedName>
</protein>
<dbReference type="EMBL" id="GBXM01066518">
    <property type="protein sequence ID" value="JAH42059.1"/>
    <property type="molecule type" value="Transcribed_RNA"/>
</dbReference>
<organism evidence="1">
    <name type="scientific">Anguilla anguilla</name>
    <name type="common">European freshwater eel</name>
    <name type="synonym">Muraena anguilla</name>
    <dbReference type="NCBI Taxonomy" id="7936"/>
    <lineage>
        <taxon>Eukaryota</taxon>
        <taxon>Metazoa</taxon>
        <taxon>Chordata</taxon>
        <taxon>Craniata</taxon>
        <taxon>Vertebrata</taxon>
        <taxon>Euteleostomi</taxon>
        <taxon>Actinopterygii</taxon>
        <taxon>Neopterygii</taxon>
        <taxon>Teleostei</taxon>
        <taxon>Anguilliformes</taxon>
        <taxon>Anguillidae</taxon>
        <taxon>Anguilla</taxon>
    </lineage>
</organism>
<dbReference type="AlphaFoldDB" id="A0A0E9SKZ6"/>
<proteinExistence type="predicted"/>